<evidence type="ECO:0000256" key="1">
    <source>
        <dbReference type="ARBA" id="ARBA00022490"/>
    </source>
</evidence>
<dbReference type="PANTHER" id="PTHR33317:SF4">
    <property type="entry name" value="POLYNUCLEOTIDYL TRANSFERASE, RIBONUCLEASE H-LIKE SUPERFAMILY PROTEIN"/>
    <property type="match status" value="1"/>
</dbReference>
<dbReference type="InterPro" id="IPR005227">
    <property type="entry name" value="YqgF"/>
</dbReference>
<evidence type="ECO:0000256" key="4">
    <source>
        <dbReference type="ARBA" id="ARBA00022801"/>
    </source>
</evidence>
<dbReference type="PANTHER" id="PTHR33317">
    <property type="entry name" value="POLYNUCLEOTIDYL TRANSFERASE, RIBONUCLEASE H-LIKE SUPERFAMILY PROTEIN"/>
    <property type="match status" value="1"/>
</dbReference>
<dbReference type="SMART" id="SM00732">
    <property type="entry name" value="YqgFc"/>
    <property type="match status" value="1"/>
</dbReference>
<dbReference type="InterPro" id="IPR037027">
    <property type="entry name" value="YqgF/RNaseH-like_dom_sf"/>
</dbReference>
<dbReference type="Proteomes" id="UP000544222">
    <property type="component" value="Unassembled WGS sequence"/>
</dbReference>
<evidence type="ECO:0000259" key="6">
    <source>
        <dbReference type="SMART" id="SM00732"/>
    </source>
</evidence>
<dbReference type="HAMAP" id="MF_00651">
    <property type="entry name" value="Nuclease_YqgF"/>
    <property type="match status" value="1"/>
</dbReference>
<reference evidence="7 8" key="1">
    <citation type="submission" date="2020-08" db="EMBL/GenBank/DDBJ databases">
        <title>Genomic Encyclopedia of Type Strains, Phase IV (KMG-IV): sequencing the most valuable type-strain genomes for metagenomic binning, comparative biology and taxonomic classification.</title>
        <authorList>
            <person name="Goeker M."/>
        </authorList>
    </citation>
    <scope>NUCLEOTIDE SEQUENCE [LARGE SCALE GENOMIC DNA]</scope>
    <source>
        <strain evidence="7 8">DSM 27471</strain>
    </source>
</reference>
<comment type="similarity">
    <text evidence="5">Belongs to the YqgF HJR family.</text>
</comment>
<keyword evidence="1 5" id="KW-0963">Cytoplasm</keyword>
<evidence type="ECO:0000256" key="5">
    <source>
        <dbReference type="HAMAP-Rule" id="MF_00651"/>
    </source>
</evidence>
<dbReference type="NCBIfam" id="TIGR00250">
    <property type="entry name" value="RNAse_H_YqgF"/>
    <property type="match status" value="1"/>
</dbReference>
<protein>
    <recommendedName>
        <fullName evidence="5">Putative pre-16S rRNA nuclease</fullName>
        <ecNumber evidence="5">3.1.-.-</ecNumber>
    </recommendedName>
</protein>
<dbReference type="EC" id="3.1.-.-" evidence="5"/>
<dbReference type="GO" id="GO:0000967">
    <property type="term" value="P:rRNA 5'-end processing"/>
    <property type="evidence" value="ECO:0007669"/>
    <property type="project" value="UniProtKB-UniRule"/>
</dbReference>
<proteinExistence type="inferred from homology"/>
<evidence type="ECO:0000313" key="8">
    <source>
        <dbReference type="Proteomes" id="UP000544222"/>
    </source>
</evidence>
<dbReference type="InterPro" id="IPR012337">
    <property type="entry name" value="RNaseH-like_sf"/>
</dbReference>
<dbReference type="Gene3D" id="3.30.420.140">
    <property type="entry name" value="YqgF/RNase H-like domain"/>
    <property type="match status" value="1"/>
</dbReference>
<comment type="caution">
    <text evidence="7">The sequence shown here is derived from an EMBL/GenBank/DDBJ whole genome shotgun (WGS) entry which is preliminary data.</text>
</comment>
<comment type="subcellular location">
    <subcellularLocation>
        <location evidence="5">Cytoplasm</location>
    </subcellularLocation>
</comment>
<dbReference type="EMBL" id="JACHYB010000002">
    <property type="protein sequence ID" value="MBB3188370.1"/>
    <property type="molecule type" value="Genomic_DNA"/>
</dbReference>
<dbReference type="GO" id="GO:0016788">
    <property type="term" value="F:hydrolase activity, acting on ester bonds"/>
    <property type="evidence" value="ECO:0007669"/>
    <property type="project" value="UniProtKB-UniRule"/>
</dbReference>
<organism evidence="7 8">
    <name type="scientific">Microbacter margulisiae</name>
    <dbReference type="NCBI Taxonomy" id="1350067"/>
    <lineage>
        <taxon>Bacteria</taxon>
        <taxon>Pseudomonadati</taxon>
        <taxon>Bacteroidota</taxon>
        <taxon>Bacteroidia</taxon>
        <taxon>Bacteroidales</taxon>
        <taxon>Porphyromonadaceae</taxon>
        <taxon>Microbacter</taxon>
    </lineage>
</organism>
<evidence type="ECO:0000256" key="2">
    <source>
        <dbReference type="ARBA" id="ARBA00022517"/>
    </source>
</evidence>
<evidence type="ECO:0000256" key="3">
    <source>
        <dbReference type="ARBA" id="ARBA00022722"/>
    </source>
</evidence>
<sequence>MGRILAIDYGQKRVGIAVTDTLQIVANGLTTVPSGQIFDFLGNYFTTEPVDLVVVGLPKQLNNEPSESMRFITPFVNGFRKRFPGKQLIMFDERFTSSLAHKAMIEGGLKKKERQNKALVDQISATILLQSYLESKR</sequence>
<accession>A0A7W5DTB5</accession>
<keyword evidence="4 5" id="KW-0378">Hydrolase</keyword>
<dbReference type="RefSeq" id="WP_183414122.1">
    <property type="nucleotide sequence ID" value="NZ_JACHYB010000002.1"/>
</dbReference>
<feature type="domain" description="YqgF/RNase H-like" evidence="6">
    <location>
        <begin position="2"/>
        <end position="100"/>
    </location>
</feature>
<keyword evidence="8" id="KW-1185">Reference proteome</keyword>
<keyword evidence="2 5" id="KW-0690">Ribosome biogenesis</keyword>
<dbReference type="Pfam" id="PF03652">
    <property type="entry name" value="RuvX"/>
    <property type="match status" value="1"/>
</dbReference>
<dbReference type="SUPFAM" id="SSF53098">
    <property type="entry name" value="Ribonuclease H-like"/>
    <property type="match status" value="1"/>
</dbReference>
<dbReference type="GO" id="GO:0004518">
    <property type="term" value="F:nuclease activity"/>
    <property type="evidence" value="ECO:0007669"/>
    <property type="project" value="UniProtKB-KW"/>
</dbReference>
<keyword evidence="3 5" id="KW-0540">Nuclease</keyword>
<dbReference type="GO" id="GO:0005829">
    <property type="term" value="C:cytosol"/>
    <property type="evidence" value="ECO:0007669"/>
    <property type="project" value="TreeGrafter"/>
</dbReference>
<comment type="function">
    <text evidence="5">Could be a nuclease involved in processing of the 5'-end of pre-16S rRNA.</text>
</comment>
<evidence type="ECO:0000313" key="7">
    <source>
        <dbReference type="EMBL" id="MBB3188370.1"/>
    </source>
</evidence>
<dbReference type="CDD" id="cd16964">
    <property type="entry name" value="YqgF"/>
    <property type="match status" value="1"/>
</dbReference>
<gene>
    <name evidence="7" type="ORF">FHX64_002568</name>
</gene>
<name>A0A7W5DTB5_9PORP</name>
<dbReference type="InterPro" id="IPR006641">
    <property type="entry name" value="YqgF/RNaseH-like_dom"/>
</dbReference>
<dbReference type="AlphaFoldDB" id="A0A7W5DTB5"/>